<protein>
    <submittedName>
        <fullName evidence="2">Uncharacterized protein</fullName>
    </submittedName>
</protein>
<dbReference type="SMART" id="SM00718">
    <property type="entry name" value="DM4_12"/>
    <property type="match status" value="1"/>
</dbReference>
<dbReference type="Proteomes" id="UP000007798">
    <property type="component" value="Unassembled WGS sequence"/>
</dbReference>
<feature type="signal peptide" evidence="1">
    <location>
        <begin position="1"/>
        <end position="20"/>
    </location>
</feature>
<dbReference type="KEGG" id="dwi:6645197"/>
<dbReference type="Pfam" id="PF07841">
    <property type="entry name" value="DM4_12"/>
    <property type="match status" value="1"/>
</dbReference>
<dbReference type="PANTHER" id="PTHR21398:SF11">
    <property type="entry name" value="HDC15381-RELATED"/>
    <property type="match status" value="1"/>
</dbReference>
<evidence type="ECO:0000313" key="3">
    <source>
        <dbReference type="Proteomes" id="UP000007798"/>
    </source>
</evidence>
<accession>B4N3R3</accession>
<keyword evidence="1" id="KW-0732">Signal</keyword>
<evidence type="ECO:0000256" key="1">
    <source>
        <dbReference type="SAM" id="SignalP"/>
    </source>
</evidence>
<dbReference type="OrthoDB" id="6358587at2759"/>
<reference evidence="2 3" key="1">
    <citation type="journal article" date="2007" name="Nature">
        <title>Evolution of genes and genomes on the Drosophila phylogeny.</title>
        <authorList>
            <consortium name="Drosophila 12 Genomes Consortium"/>
            <person name="Clark A.G."/>
            <person name="Eisen M.B."/>
            <person name="Smith D.R."/>
            <person name="Bergman C.M."/>
            <person name="Oliver B."/>
            <person name="Markow T.A."/>
            <person name="Kaufman T.C."/>
            <person name="Kellis M."/>
            <person name="Gelbart W."/>
            <person name="Iyer V.N."/>
            <person name="Pollard D.A."/>
            <person name="Sackton T.B."/>
            <person name="Larracuente A.M."/>
            <person name="Singh N.D."/>
            <person name="Abad J.P."/>
            <person name="Abt D.N."/>
            <person name="Adryan B."/>
            <person name="Aguade M."/>
            <person name="Akashi H."/>
            <person name="Anderson W.W."/>
            <person name="Aquadro C.F."/>
            <person name="Ardell D.H."/>
            <person name="Arguello R."/>
            <person name="Artieri C.G."/>
            <person name="Barbash D.A."/>
            <person name="Barker D."/>
            <person name="Barsanti P."/>
            <person name="Batterham P."/>
            <person name="Batzoglou S."/>
            <person name="Begun D."/>
            <person name="Bhutkar A."/>
            <person name="Blanco E."/>
            <person name="Bosak S.A."/>
            <person name="Bradley R.K."/>
            <person name="Brand A.D."/>
            <person name="Brent M.R."/>
            <person name="Brooks A.N."/>
            <person name="Brown R.H."/>
            <person name="Butlin R.K."/>
            <person name="Caggese C."/>
            <person name="Calvi B.R."/>
            <person name="Bernardo de Carvalho A."/>
            <person name="Caspi A."/>
            <person name="Castrezana S."/>
            <person name="Celniker S.E."/>
            <person name="Chang J.L."/>
            <person name="Chapple C."/>
            <person name="Chatterji S."/>
            <person name="Chinwalla A."/>
            <person name="Civetta A."/>
            <person name="Clifton S.W."/>
            <person name="Comeron J.M."/>
            <person name="Costello J.C."/>
            <person name="Coyne J.A."/>
            <person name="Daub J."/>
            <person name="David R.G."/>
            <person name="Delcher A.L."/>
            <person name="Delehaunty K."/>
            <person name="Do C.B."/>
            <person name="Ebling H."/>
            <person name="Edwards K."/>
            <person name="Eickbush T."/>
            <person name="Evans J.D."/>
            <person name="Filipski A."/>
            <person name="Findeiss S."/>
            <person name="Freyhult E."/>
            <person name="Fulton L."/>
            <person name="Fulton R."/>
            <person name="Garcia A.C."/>
            <person name="Gardiner A."/>
            <person name="Garfield D.A."/>
            <person name="Garvin B.E."/>
            <person name="Gibson G."/>
            <person name="Gilbert D."/>
            <person name="Gnerre S."/>
            <person name="Godfrey J."/>
            <person name="Good R."/>
            <person name="Gotea V."/>
            <person name="Gravely B."/>
            <person name="Greenberg A.J."/>
            <person name="Griffiths-Jones S."/>
            <person name="Gross S."/>
            <person name="Guigo R."/>
            <person name="Gustafson E.A."/>
            <person name="Haerty W."/>
            <person name="Hahn M.W."/>
            <person name="Halligan D.L."/>
            <person name="Halpern A.L."/>
            <person name="Halter G.M."/>
            <person name="Han M.V."/>
            <person name="Heger A."/>
            <person name="Hillier L."/>
            <person name="Hinrichs A.S."/>
            <person name="Holmes I."/>
            <person name="Hoskins R.A."/>
            <person name="Hubisz M.J."/>
            <person name="Hultmark D."/>
            <person name="Huntley M.A."/>
            <person name="Jaffe D.B."/>
            <person name="Jagadeeshan S."/>
            <person name="Jeck W.R."/>
            <person name="Johnson J."/>
            <person name="Jones C.D."/>
            <person name="Jordan W.C."/>
            <person name="Karpen G.H."/>
            <person name="Kataoka E."/>
            <person name="Keightley P.D."/>
            <person name="Kheradpour P."/>
            <person name="Kirkness E.F."/>
            <person name="Koerich L.B."/>
            <person name="Kristiansen K."/>
            <person name="Kudrna D."/>
            <person name="Kulathinal R.J."/>
            <person name="Kumar S."/>
            <person name="Kwok R."/>
            <person name="Lander E."/>
            <person name="Langley C.H."/>
            <person name="Lapoint R."/>
            <person name="Lazzaro B.P."/>
            <person name="Lee S.J."/>
            <person name="Levesque L."/>
            <person name="Li R."/>
            <person name="Lin C.F."/>
            <person name="Lin M.F."/>
            <person name="Lindblad-Toh K."/>
            <person name="Llopart A."/>
            <person name="Long M."/>
            <person name="Low L."/>
            <person name="Lozovsky E."/>
            <person name="Lu J."/>
            <person name="Luo M."/>
            <person name="Machado C.A."/>
            <person name="Makalowski W."/>
            <person name="Marzo M."/>
            <person name="Matsuda M."/>
            <person name="Matzkin L."/>
            <person name="McAllister B."/>
            <person name="McBride C.S."/>
            <person name="McKernan B."/>
            <person name="McKernan K."/>
            <person name="Mendez-Lago M."/>
            <person name="Minx P."/>
            <person name="Mollenhauer M.U."/>
            <person name="Montooth K."/>
            <person name="Mount S.M."/>
            <person name="Mu X."/>
            <person name="Myers E."/>
            <person name="Negre B."/>
            <person name="Newfeld S."/>
            <person name="Nielsen R."/>
            <person name="Noor M.A."/>
            <person name="O'Grady P."/>
            <person name="Pachter L."/>
            <person name="Papaceit M."/>
            <person name="Parisi M.J."/>
            <person name="Parisi M."/>
            <person name="Parts L."/>
            <person name="Pedersen J.S."/>
            <person name="Pesole G."/>
            <person name="Phillippy A.M."/>
            <person name="Ponting C.P."/>
            <person name="Pop M."/>
            <person name="Porcelli D."/>
            <person name="Powell J.R."/>
            <person name="Prohaska S."/>
            <person name="Pruitt K."/>
            <person name="Puig M."/>
            <person name="Quesneville H."/>
            <person name="Ram K.R."/>
            <person name="Rand D."/>
            <person name="Rasmussen M.D."/>
            <person name="Reed L.K."/>
            <person name="Reenan R."/>
            <person name="Reily A."/>
            <person name="Remington K.A."/>
            <person name="Rieger T.T."/>
            <person name="Ritchie M.G."/>
            <person name="Robin C."/>
            <person name="Rogers Y.H."/>
            <person name="Rohde C."/>
            <person name="Rozas J."/>
            <person name="Rubenfield M.J."/>
            <person name="Ruiz A."/>
            <person name="Russo S."/>
            <person name="Salzberg S.L."/>
            <person name="Sanchez-Gracia A."/>
            <person name="Saranga D.J."/>
            <person name="Sato H."/>
            <person name="Schaeffer S.W."/>
            <person name="Schatz M.C."/>
            <person name="Schlenke T."/>
            <person name="Schwartz R."/>
            <person name="Segarra C."/>
            <person name="Singh R.S."/>
            <person name="Sirot L."/>
            <person name="Sirota M."/>
            <person name="Sisneros N.B."/>
            <person name="Smith C.D."/>
            <person name="Smith T.F."/>
            <person name="Spieth J."/>
            <person name="Stage D.E."/>
            <person name="Stark A."/>
            <person name="Stephan W."/>
            <person name="Strausberg R.L."/>
            <person name="Strempel S."/>
            <person name="Sturgill D."/>
            <person name="Sutton G."/>
            <person name="Sutton G.G."/>
            <person name="Tao W."/>
            <person name="Teichmann S."/>
            <person name="Tobari Y.N."/>
            <person name="Tomimura Y."/>
            <person name="Tsolas J.M."/>
            <person name="Valente V.L."/>
            <person name="Venter E."/>
            <person name="Venter J.C."/>
            <person name="Vicario S."/>
            <person name="Vieira F.G."/>
            <person name="Vilella A.J."/>
            <person name="Villasante A."/>
            <person name="Walenz B."/>
            <person name="Wang J."/>
            <person name="Wasserman M."/>
            <person name="Watts T."/>
            <person name="Wilson D."/>
            <person name="Wilson R.K."/>
            <person name="Wing R.A."/>
            <person name="Wolfner M.F."/>
            <person name="Wong A."/>
            <person name="Wong G.K."/>
            <person name="Wu C.I."/>
            <person name="Wu G."/>
            <person name="Yamamoto D."/>
            <person name="Yang H.P."/>
            <person name="Yang S.P."/>
            <person name="Yorke J.A."/>
            <person name="Yoshida K."/>
            <person name="Zdobnov E."/>
            <person name="Zhang P."/>
            <person name="Zhang Y."/>
            <person name="Zimin A.V."/>
            <person name="Baldwin J."/>
            <person name="Abdouelleil A."/>
            <person name="Abdulkadir J."/>
            <person name="Abebe A."/>
            <person name="Abera B."/>
            <person name="Abreu J."/>
            <person name="Acer S.C."/>
            <person name="Aftuck L."/>
            <person name="Alexander A."/>
            <person name="An P."/>
            <person name="Anderson E."/>
            <person name="Anderson S."/>
            <person name="Arachi H."/>
            <person name="Azer M."/>
            <person name="Bachantsang P."/>
            <person name="Barry A."/>
            <person name="Bayul T."/>
            <person name="Berlin A."/>
            <person name="Bessette D."/>
            <person name="Bloom T."/>
            <person name="Blye J."/>
            <person name="Boguslavskiy L."/>
            <person name="Bonnet C."/>
            <person name="Boukhgalter B."/>
            <person name="Bourzgui I."/>
            <person name="Brown A."/>
            <person name="Cahill P."/>
            <person name="Channer S."/>
            <person name="Cheshatsang Y."/>
            <person name="Chuda L."/>
            <person name="Citroen M."/>
            <person name="Collymore A."/>
            <person name="Cooke P."/>
            <person name="Costello M."/>
            <person name="D'Aco K."/>
            <person name="Daza R."/>
            <person name="De Haan G."/>
            <person name="DeGray S."/>
            <person name="DeMaso C."/>
            <person name="Dhargay N."/>
            <person name="Dooley K."/>
            <person name="Dooley E."/>
            <person name="Doricent M."/>
            <person name="Dorje P."/>
            <person name="Dorjee K."/>
            <person name="Dupes A."/>
            <person name="Elong R."/>
            <person name="Falk J."/>
            <person name="Farina A."/>
            <person name="Faro S."/>
            <person name="Ferguson D."/>
            <person name="Fisher S."/>
            <person name="Foley C.D."/>
            <person name="Franke A."/>
            <person name="Friedrich D."/>
            <person name="Gadbois L."/>
            <person name="Gearin G."/>
            <person name="Gearin C.R."/>
            <person name="Giannoukos G."/>
            <person name="Goode T."/>
            <person name="Graham J."/>
            <person name="Grandbois E."/>
            <person name="Grewal S."/>
            <person name="Gyaltsen K."/>
            <person name="Hafez N."/>
            <person name="Hagos B."/>
            <person name="Hall J."/>
            <person name="Henson C."/>
            <person name="Hollinger A."/>
            <person name="Honan T."/>
            <person name="Huard M.D."/>
            <person name="Hughes L."/>
            <person name="Hurhula B."/>
            <person name="Husby M.E."/>
            <person name="Kamat A."/>
            <person name="Kanga B."/>
            <person name="Kashin S."/>
            <person name="Khazanovich D."/>
            <person name="Kisner P."/>
            <person name="Lance K."/>
            <person name="Lara M."/>
            <person name="Lee W."/>
            <person name="Lennon N."/>
            <person name="Letendre F."/>
            <person name="LeVine R."/>
            <person name="Lipovsky A."/>
            <person name="Liu X."/>
            <person name="Liu J."/>
            <person name="Liu S."/>
            <person name="Lokyitsang T."/>
            <person name="Lokyitsang Y."/>
            <person name="Lubonja R."/>
            <person name="Lui A."/>
            <person name="MacDonald P."/>
            <person name="Magnisalis V."/>
            <person name="Maru K."/>
            <person name="Matthews C."/>
            <person name="McCusker W."/>
            <person name="McDonough S."/>
            <person name="Mehta T."/>
            <person name="Meldrim J."/>
            <person name="Meneus L."/>
            <person name="Mihai O."/>
            <person name="Mihalev A."/>
            <person name="Mihova T."/>
            <person name="Mittelman R."/>
            <person name="Mlenga V."/>
            <person name="Montmayeur A."/>
            <person name="Mulrain L."/>
            <person name="Navidi A."/>
            <person name="Naylor J."/>
            <person name="Negash T."/>
            <person name="Nguyen T."/>
            <person name="Nguyen N."/>
            <person name="Nicol R."/>
            <person name="Norbu C."/>
            <person name="Norbu N."/>
            <person name="Novod N."/>
            <person name="O'Neill B."/>
            <person name="Osman S."/>
            <person name="Markiewicz E."/>
            <person name="Oyono O.L."/>
            <person name="Patti C."/>
            <person name="Phunkhang P."/>
            <person name="Pierre F."/>
            <person name="Priest M."/>
            <person name="Raghuraman S."/>
            <person name="Rege F."/>
            <person name="Reyes R."/>
            <person name="Rise C."/>
            <person name="Rogov P."/>
            <person name="Ross K."/>
            <person name="Ryan E."/>
            <person name="Settipalli S."/>
            <person name="Shea T."/>
            <person name="Sherpa N."/>
            <person name="Shi L."/>
            <person name="Shih D."/>
            <person name="Sparrow T."/>
            <person name="Spaulding J."/>
            <person name="Stalker J."/>
            <person name="Stange-Thomann N."/>
            <person name="Stavropoulos S."/>
            <person name="Stone C."/>
            <person name="Strader C."/>
            <person name="Tesfaye S."/>
            <person name="Thomson T."/>
            <person name="Thoulutsang Y."/>
            <person name="Thoulutsang D."/>
            <person name="Topham K."/>
            <person name="Topping I."/>
            <person name="Tsamla T."/>
            <person name="Vassiliev H."/>
            <person name="Vo A."/>
            <person name="Wangchuk T."/>
            <person name="Wangdi T."/>
            <person name="Weiand M."/>
            <person name="Wilkinson J."/>
            <person name="Wilson A."/>
            <person name="Yadav S."/>
            <person name="Young G."/>
            <person name="Yu Q."/>
            <person name="Zembek L."/>
            <person name="Zhong D."/>
            <person name="Zimmer A."/>
            <person name="Zwirko Z."/>
            <person name="Jaffe D.B."/>
            <person name="Alvarez P."/>
            <person name="Brockman W."/>
            <person name="Butler J."/>
            <person name="Chin C."/>
            <person name="Gnerre S."/>
            <person name="Grabherr M."/>
            <person name="Kleber M."/>
            <person name="Mauceli E."/>
            <person name="MacCallum I."/>
        </authorList>
    </citation>
    <scope>NUCLEOTIDE SEQUENCE [LARGE SCALE GENOMIC DNA]</scope>
    <source>
        <strain evidence="3">Tucson 14030-0811.24</strain>
    </source>
</reference>
<name>B4N3R3_DROWI</name>
<dbReference type="HOGENOM" id="CLU_053597_0_0_1"/>
<dbReference type="OMA" id="HHHVGIM"/>
<sequence>MKTVQLWFLQLISFCGLIEASSDALVPKESNLTDYVLARQKRHQLIYENGGTIRLVVGPVMATQLEDPGVTWRSLVYYYTLHFGGYTLPSAPLYPWDKWETIYARSLQKQIQQLDSMPEDDTRVFAYAALERYMDQVSDGVQGRGHECLMRNICENAQIHQHVGIMAELVNILLTPGKALLDEDYKEAYAAGLGGVDCLIQFKKCPRGASILDEFIIDANDV</sequence>
<organism evidence="2 3">
    <name type="scientific">Drosophila willistoni</name>
    <name type="common">Fruit fly</name>
    <dbReference type="NCBI Taxonomy" id="7260"/>
    <lineage>
        <taxon>Eukaryota</taxon>
        <taxon>Metazoa</taxon>
        <taxon>Ecdysozoa</taxon>
        <taxon>Arthropoda</taxon>
        <taxon>Hexapoda</taxon>
        <taxon>Insecta</taxon>
        <taxon>Pterygota</taxon>
        <taxon>Neoptera</taxon>
        <taxon>Endopterygota</taxon>
        <taxon>Diptera</taxon>
        <taxon>Brachycera</taxon>
        <taxon>Muscomorpha</taxon>
        <taxon>Ephydroidea</taxon>
        <taxon>Drosophilidae</taxon>
        <taxon>Drosophila</taxon>
        <taxon>Sophophora</taxon>
    </lineage>
</organism>
<dbReference type="EMBL" id="CH964095">
    <property type="protein sequence ID" value="EDW79268.1"/>
    <property type="molecule type" value="Genomic_DNA"/>
</dbReference>
<dbReference type="InParanoid" id="B4N3R3"/>
<gene>
    <name evidence="2" type="primary">Dwil\GK25529</name>
    <name evidence="2" type="ORF">Dwil_GK25529</name>
</gene>
<proteinExistence type="predicted"/>
<dbReference type="PhylomeDB" id="B4N3R3"/>
<dbReference type="AlphaFoldDB" id="B4N3R3"/>
<feature type="chain" id="PRO_5002815616" evidence="1">
    <location>
        <begin position="21"/>
        <end position="222"/>
    </location>
</feature>
<evidence type="ECO:0000313" key="2">
    <source>
        <dbReference type="EMBL" id="EDW79268.1"/>
    </source>
</evidence>
<dbReference type="InterPro" id="IPR006631">
    <property type="entry name" value="DM4_12"/>
</dbReference>
<dbReference type="eggNOG" id="ENOG502T8ZF">
    <property type="taxonomic scope" value="Eukaryota"/>
</dbReference>
<keyword evidence="3" id="KW-1185">Reference proteome</keyword>
<dbReference type="PANTHER" id="PTHR21398">
    <property type="entry name" value="AGAP007094-PA"/>
    <property type="match status" value="1"/>
</dbReference>